<organism evidence="2 3">
    <name type="scientific">Thermus brockianus</name>
    <dbReference type="NCBI Taxonomy" id="56956"/>
    <lineage>
        <taxon>Bacteria</taxon>
        <taxon>Thermotogati</taxon>
        <taxon>Deinococcota</taxon>
        <taxon>Deinococci</taxon>
        <taxon>Thermales</taxon>
        <taxon>Thermaceae</taxon>
        <taxon>Thermus</taxon>
    </lineage>
</organism>
<dbReference type="OrthoDB" id="33281at2"/>
<dbReference type="EMBL" id="CP016312">
    <property type="protein sequence ID" value="APD09459.1"/>
    <property type="molecule type" value="Genomic_DNA"/>
</dbReference>
<accession>A0A1J0LUZ5</accession>
<evidence type="ECO:0000256" key="1">
    <source>
        <dbReference type="SAM" id="Phobius"/>
    </source>
</evidence>
<dbReference type="STRING" id="56956.A0O31_01329"/>
<feature type="transmembrane region" description="Helical" evidence="1">
    <location>
        <begin position="12"/>
        <end position="32"/>
    </location>
</feature>
<dbReference type="KEGG" id="tbc:A0O31_01329"/>
<evidence type="ECO:0000313" key="3">
    <source>
        <dbReference type="Proteomes" id="UP000182993"/>
    </source>
</evidence>
<dbReference type="RefSeq" id="WP_071677167.1">
    <property type="nucleotide sequence ID" value="NZ_CP016312.1"/>
</dbReference>
<keyword evidence="1" id="KW-1133">Transmembrane helix</keyword>
<feature type="transmembrane region" description="Helical" evidence="1">
    <location>
        <begin position="44"/>
        <end position="66"/>
    </location>
</feature>
<gene>
    <name evidence="2" type="ORF">A0O31_01329</name>
</gene>
<reference evidence="3" key="1">
    <citation type="submission" date="2016-06" db="EMBL/GenBank/DDBJ databases">
        <title>Whole genome sequencing of Thermus brockianus strain GE-1.</title>
        <authorList>
            <person name="Schaefers C."/>
            <person name="Blank S."/>
            <person name="Wiebusch S."/>
            <person name="Elleuche S."/>
            <person name="Antranikian G."/>
        </authorList>
    </citation>
    <scope>NUCLEOTIDE SEQUENCE [LARGE SCALE GENOMIC DNA]</scope>
    <source>
        <strain evidence="3">GE-1</strain>
    </source>
</reference>
<proteinExistence type="predicted"/>
<dbReference type="Proteomes" id="UP000182993">
    <property type="component" value="Chromosome"/>
</dbReference>
<evidence type="ECO:0000313" key="2">
    <source>
        <dbReference type="EMBL" id="APD09459.1"/>
    </source>
</evidence>
<keyword evidence="1" id="KW-0472">Membrane</keyword>
<dbReference type="AlphaFoldDB" id="A0A1J0LUZ5"/>
<protein>
    <submittedName>
        <fullName evidence="2">Uncharacterized protein</fullName>
    </submittedName>
</protein>
<sequence>MRTVKELRLAGLFAYLAALVLGLLLSYFLHVLLGGGGRLGWGSFNLAGLLEGLGFVLAFTFALYLAKKAVRVPCTTLLTAGLLGPAPARRLARPLPRVEGLEAYEGRGVALLVQEGRPVGVLGLADHILPLEEVAGVEGEVAVSELAPLFLRQPLVLVFRGEEVLGAIPREAFFRHMGFGA</sequence>
<name>A0A1J0LUZ5_THEBO</name>
<keyword evidence="1" id="KW-0812">Transmembrane</keyword>